<dbReference type="Gene3D" id="3.80.30.20">
    <property type="entry name" value="tm_1862 like domain"/>
    <property type="match status" value="1"/>
</dbReference>
<comment type="similarity">
    <text evidence="8">Belongs to the methylthiotransferase family. RimO subfamily.</text>
</comment>
<evidence type="ECO:0000259" key="11">
    <source>
        <dbReference type="PROSITE" id="PS51918"/>
    </source>
</evidence>
<name>A0A1M4V421_9CLOT</name>
<evidence type="ECO:0000256" key="2">
    <source>
        <dbReference type="ARBA" id="ARBA00022490"/>
    </source>
</evidence>
<feature type="domain" description="TRAM" evidence="9">
    <location>
        <begin position="375"/>
        <end position="441"/>
    </location>
</feature>
<protein>
    <recommendedName>
        <fullName evidence="8">Ribosomal protein uS12 methylthiotransferase RimO</fullName>
        <shortName evidence="8">uS12 MTTase</shortName>
        <shortName evidence="8">uS12 methylthiotransferase</shortName>
        <ecNumber evidence="8">2.8.4.4</ecNumber>
    </recommendedName>
    <alternativeName>
        <fullName evidence="8">Ribosomal protein uS12 (aspartate-C(3))-methylthiotransferase</fullName>
    </alternativeName>
    <alternativeName>
        <fullName evidence="8">Ribosome maturation factor RimO</fullName>
    </alternativeName>
</protein>
<feature type="binding site" evidence="8">
    <location>
        <position position="82"/>
    </location>
    <ligand>
        <name>[4Fe-4S] cluster</name>
        <dbReference type="ChEBI" id="CHEBI:49883"/>
        <label>1</label>
    </ligand>
</feature>
<dbReference type="InterPro" id="IPR006638">
    <property type="entry name" value="Elp3/MiaA/NifB-like_rSAM"/>
</dbReference>
<feature type="binding site" evidence="8">
    <location>
        <position position="13"/>
    </location>
    <ligand>
        <name>[4Fe-4S] cluster</name>
        <dbReference type="ChEBI" id="CHEBI:49883"/>
        <label>1</label>
    </ligand>
</feature>
<dbReference type="GO" id="GO:0005840">
    <property type="term" value="C:ribosome"/>
    <property type="evidence" value="ECO:0007669"/>
    <property type="project" value="UniProtKB-KW"/>
</dbReference>
<evidence type="ECO:0000256" key="4">
    <source>
        <dbReference type="ARBA" id="ARBA00022691"/>
    </source>
</evidence>
<evidence type="ECO:0000313" key="13">
    <source>
        <dbReference type="Proteomes" id="UP000184035"/>
    </source>
</evidence>
<comment type="cofactor">
    <cofactor evidence="8">
        <name>[4Fe-4S] cluster</name>
        <dbReference type="ChEBI" id="CHEBI:49883"/>
    </cofactor>
    <text evidence="8">Binds 2 [4Fe-4S] clusters. One cluster is coordinated with 3 cysteines and an exchangeable S-adenosyl-L-methionine.</text>
</comment>
<evidence type="ECO:0000256" key="6">
    <source>
        <dbReference type="ARBA" id="ARBA00023004"/>
    </source>
</evidence>
<dbReference type="AlphaFoldDB" id="A0A1M4V421"/>
<evidence type="ECO:0000256" key="5">
    <source>
        <dbReference type="ARBA" id="ARBA00022723"/>
    </source>
</evidence>
<dbReference type="HAMAP" id="MF_01865">
    <property type="entry name" value="MTTase_RimO"/>
    <property type="match status" value="1"/>
</dbReference>
<dbReference type="SUPFAM" id="SSF102114">
    <property type="entry name" value="Radical SAM enzymes"/>
    <property type="match status" value="1"/>
</dbReference>
<dbReference type="RefSeq" id="WP_072894157.1">
    <property type="nucleotide sequence ID" value="NZ_FQVM01000006.1"/>
</dbReference>
<sequence length="445" mass="51016">MGKYKVGIVSLGCDKNRVDSEIMLGKFKSDYEITNNPKMADIIIVNTCGFIEKAKQESIDTILEMAEYKNKYNCKLLIATGCLTQRYGKELEELMPEIDIMLGVNDYDRIDKIISNFAAEHKKVIQLNYSDKTINEGERIITTDKETAYIRISEGCDNFCTYCIIPKIRGKFRSRDMESVLKEAKALAQNGVKELILIGQDTSKYGVDLYGEKKLSVLMNELSKIEGLQWIRLMYCYPEEIDEALVKEIASNNKICKYIDLPIQHISNKILKLMGRKTTKEDILGKIDLLRKEIPNVIIRTSLIVGFPGETEEDFKELKDFLKEYKLDKVGVFSYSQEEGTPAAKMDNQLDEETKKQREEELMLVQQKVSYDINKNKIGKVYDVIVEGVKGDHYYGRNFEMAPEIDGNVYFKSSDKLAKGDIIKVEITKTLEYDLMGVVYNESCK</sequence>
<dbReference type="GO" id="GO:0005829">
    <property type="term" value="C:cytosol"/>
    <property type="evidence" value="ECO:0007669"/>
    <property type="project" value="TreeGrafter"/>
</dbReference>
<keyword evidence="5 8" id="KW-0479">Metal-binding</keyword>
<keyword evidence="12" id="KW-0687">Ribonucleoprotein</keyword>
<reference evidence="12 13" key="1">
    <citation type="submission" date="2016-11" db="EMBL/GenBank/DDBJ databases">
        <authorList>
            <person name="Jaros S."/>
            <person name="Januszkiewicz K."/>
            <person name="Wedrychowicz H."/>
        </authorList>
    </citation>
    <scope>NUCLEOTIDE SEQUENCE [LARGE SCALE GENOMIC DNA]</scope>
    <source>
        <strain evidence="12 13">DSM 2631</strain>
    </source>
</reference>
<dbReference type="InterPro" id="IPR002792">
    <property type="entry name" value="TRAM_dom"/>
</dbReference>
<dbReference type="SFLD" id="SFLDS00029">
    <property type="entry name" value="Radical_SAM"/>
    <property type="match status" value="1"/>
</dbReference>
<keyword evidence="3 8" id="KW-0808">Transferase</keyword>
<dbReference type="FunFam" id="3.80.30.20:FF:000001">
    <property type="entry name" value="tRNA-2-methylthio-N(6)-dimethylallyladenosine synthase 2"/>
    <property type="match status" value="1"/>
</dbReference>
<dbReference type="STRING" id="1533.SAMN05443638_106133"/>
<dbReference type="FunFam" id="2.40.50.140:FF:000210">
    <property type="entry name" value="Ribosomal protein S12 methylthiotransferase RimO"/>
    <property type="match status" value="1"/>
</dbReference>
<dbReference type="CDD" id="cd01335">
    <property type="entry name" value="Radical_SAM"/>
    <property type="match status" value="1"/>
</dbReference>
<dbReference type="InterPro" id="IPR012340">
    <property type="entry name" value="NA-bd_OB-fold"/>
</dbReference>
<dbReference type="PROSITE" id="PS01278">
    <property type="entry name" value="MTTASE_RADICAL"/>
    <property type="match status" value="1"/>
</dbReference>
<evidence type="ECO:0000256" key="3">
    <source>
        <dbReference type="ARBA" id="ARBA00022679"/>
    </source>
</evidence>
<dbReference type="EC" id="2.8.4.4" evidence="8"/>
<dbReference type="SFLD" id="SFLDG01082">
    <property type="entry name" value="B12-binding_domain_containing"/>
    <property type="match status" value="1"/>
</dbReference>
<dbReference type="Pfam" id="PF04055">
    <property type="entry name" value="Radical_SAM"/>
    <property type="match status" value="1"/>
</dbReference>
<evidence type="ECO:0000256" key="8">
    <source>
        <dbReference type="HAMAP-Rule" id="MF_01865"/>
    </source>
</evidence>
<dbReference type="Gene3D" id="3.40.50.12160">
    <property type="entry name" value="Methylthiotransferase, N-terminal domain"/>
    <property type="match status" value="1"/>
</dbReference>
<evidence type="ECO:0000259" key="9">
    <source>
        <dbReference type="PROSITE" id="PS50926"/>
    </source>
</evidence>
<dbReference type="PROSITE" id="PS51918">
    <property type="entry name" value="RADICAL_SAM"/>
    <property type="match status" value="1"/>
</dbReference>
<evidence type="ECO:0000259" key="10">
    <source>
        <dbReference type="PROSITE" id="PS51449"/>
    </source>
</evidence>
<evidence type="ECO:0000256" key="7">
    <source>
        <dbReference type="ARBA" id="ARBA00023014"/>
    </source>
</evidence>
<dbReference type="Pfam" id="PF18693">
    <property type="entry name" value="TRAM_2"/>
    <property type="match status" value="1"/>
</dbReference>
<dbReference type="SFLD" id="SFLDG01061">
    <property type="entry name" value="methylthiotransferase"/>
    <property type="match status" value="1"/>
</dbReference>
<organism evidence="12 13">
    <name type="scientific">Clostridium fallax</name>
    <dbReference type="NCBI Taxonomy" id="1533"/>
    <lineage>
        <taxon>Bacteria</taxon>
        <taxon>Bacillati</taxon>
        <taxon>Bacillota</taxon>
        <taxon>Clostridia</taxon>
        <taxon>Eubacteriales</taxon>
        <taxon>Clostridiaceae</taxon>
        <taxon>Clostridium</taxon>
    </lineage>
</organism>
<dbReference type="PROSITE" id="PS50926">
    <property type="entry name" value="TRAM"/>
    <property type="match status" value="1"/>
</dbReference>
<keyword evidence="4 8" id="KW-0949">S-adenosyl-L-methionine</keyword>
<dbReference type="NCBIfam" id="TIGR00089">
    <property type="entry name" value="MiaB/RimO family radical SAM methylthiotransferase"/>
    <property type="match status" value="1"/>
</dbReference>
<feature type="domain" description="Radical SAM core" evidence="11">
    <location>
        <begin position="142"/>
        <end position="372"/>
    </location>
</feature>
<dbReference type="InterPro" id="IPR020612">
    <property type="entry name" value="Methylthiotransferase_CS"/>
</dbReference>
<dbReference type="GO" id="GO:0035599">
    <property type="term" value="F:aspartic acid methylthiotransferase activity"/>
    <property type="evidence" value="ECO:0007669"/>
    <property type="project" value="TreeGrafter"/>
</dbReference>
<feature type="binding site" evidence="8">
    <location>
        <position position="156"/>
    </location>
    <ligand>
        <name>[4Fe-4S] cluster</name>
        <dbReference type="ChEBI" id="CHEBI:49883"/>
        <label>2</label>
        <note>4Fe-4S-S-AdoMet</note>
    </ligand>
</feature>
<dbReference type="PROSITE" id="PS51449">
    <property type="entry name" value="MTTASE_N"/>
    <property type="match status" value="1"/>
</dbReference>
<keyword evidence="13" id="KW-1185">Reference proteome</keyword>
<accession>A0A1M4V421</accession>
<dbReference type="GO" id="GO:0103039">
    <property type="term" value="F:protein methylthiotransferase activity"/>
    <property type="evidence" value="ECO:0007669"/>
    <property type="project" value="UniProtKB-EC"/>
</dbReference>
<keyword evidence="6 8" id="KW-0408">Iron</keyword>
<dbReference type="PANTHER" id="PTHR43837:SF1">
    <property type="entry name" value="RIBOSOMAL PROTEIN US12 METHYLTHIOTRANSFERASE RIMO"/>
    <property type="match status" value="1"/>
</dbReference>
<dbReference type="InterPro" id="IPR005839">
    <property type="entry name" value="Methylthiotransferase"/>
</dbReference>
<dbReference type="NCBIfam" id="TIGR01125">
    <property type="entry name" value="30S ribosomal protein S12 methylthiotransferase RimO"/>
    <property type="match status" value="1"/>
</dbReference>
<dbReference type="InterPro" id="IPR005840">
    <property type="entry name" value="Ribosomal_uS12_MeSTrfase_RimO"/>
</dbReference>
<dbReference type="GO" id="GO:0140101">
    <property type="term" value="F:catalytic activity, acting on a tRNA"/>
    <property type="evidence" value="ECO:0007669"/>
    <property type="project" value="UniProtKB-ARBA"/>
</dbReference>
<dbReference type="InterPro" id="IPR007197">
    <property type="entry name" value="rSAM"/>
</dbReference>
<keyword evidence="2 8" id="KW-0963">Cytoplasm</keyword>
<dbReference type="InterPro" id="IPR058240">
    <property type="entry name" value="rSAM_sf"/>
</dbReference>
<evidence type="ECO:0000256" key="1">
    <source>
        <dbReference type="ARBA" id="ARBA00022485"/>
    </source>
</evidence>
<feature type="binding site" evidence="8">
    <location>
        <position position="163"/>
    </location>
    <ligand>
        <name>[4Fe-4S] cluster</name>
        <dbReference type="ChEBI" id="CHEBI:49883"/>
        <label>2</label>
        <note>4Fe-4S-S-AdoMet</note>
    </ligand>
</feature>
<comment type="catalytic activity">
    <reaction evidence="8">
        <text>L-aspartate(89)-[ribosomal protein uS12]-hydrogen + (sulfur carrier)-SH + AH2 + 2 S-adenosyl-L-methionine = 3-methylsulfanyl-L-aspartate(89)-[ribosomal protein uS12]-hydrogen + (sulfur carrier)-H + 5'-deoxyadenosine + L-methionine + A + S-adenosyl-L-homocysteine + 2 H(+)</text>
        <dbReference type="Rhea" id="RHEA:37087"/>
        <dbReference type="Rhea" id="RHEA-COMP:10460"/>
        <dbReference type="Rhea" id="RHEA-COMP:10461"/>
        <dbReference type="Rhea" id="RHEA-COMP:14737"/>
        <dbReference type="Rhea" id="RHEA-COMP:14739"/>
        <dbReference type="ChEBI" id="CHEBI:13193"/>
        <dbReference type="ChEBI" id="CHEBI:15378"/>
        <dbReference type="ChEBI" id="CHEBI:17319"/>
        <dbReference type="ChEBI" id="CHEBI:17499"/>
        <dbReference type="ChEBI" id="CHEBI:29917"/>
        <dbReference type="ChEBI" id="CHEBI:29961"/>
        <dbReference type="ChEBI" id="CHEBI:57844"/>
        <dbReference type="ChEBI" id="CHEBI:57856"/>
        <dbReference type="ChEBI" id="CHEBI:59789"/>
        <dbReference type="ChEBI" id="CHEBI:64428"/>
        <dbReference type="ChEBI" id="CHEBI:73599"/>
        <dbReference type="EC" id="2.8.4.4"/>
    </reaction>
</comment>
<dbReference type="PANTHER" id="PTHR43837">
    <property type="entry name" value="RIBOSOMAL PROTEIN S12 METHYLTHIOTRANSFERASE RIMO"/>
    <property type="match status" value="1"/>
</dbReference>
<dbReference type="Proteomes" id="UP000184035">
    <property type="component" value="Unassembled WGS sequence"/>
</dbReference>
<dbReference type="GO" id="GO:0046872">
    <property type="term" value="F:metal ion binding"/>
    <property type="evidence" value="ECO:0007669"/>
    <property type="project" value="UniProtKB-KW"/>
</dbReference>
<proteinExistence type="inferred from homology"/>
<dbReference type="InterPro" id="IPR013848">
    <property type="entry name" value="Methylthiotransferase_N"/>
</dbReference>
<evidence type="ECO:0000313" key="12">
    <source>
        <dbReference type="EMBL" id="SHE63695.1"/>
    </source>
</evidence>
<dbReference type="SFLD" id="SFLDF00274">
    <property type="entry name" value="ribosomal_protein_S12_methylth"/>
    <property type="match status" value="1"/>
</dbReference>
<dbReference type="GO" id="GO:0035600">
    <property type="term" value="P:tRNA methylthiolation"/>
    <property type="evidence" value="ECO:0007669"/>
    <property type="project" value="UniProtKB-ARBA"/>
</dbReference>
<feature type="binding site" evidence="8">
    <location>
        <position position="48"/>
    </location>
    <ligand>
        <name>[4Fe-4S] cluster</name>
        <dbReference type="ChEBI" id="CHEBI:49883"/>
        <label>1</label>
    </ligand>
</feature>
<dbReference type="Pfam" id="PF00919">
    <property type="entry name" value="UPF0004"/>
    <property type="match status" value="1"/>
</dbReference>
<dbReference type="GO" id="GO:0051539">
    <property type="term" value="F:4 iron, 4 sulfur cluster binding"/>
    <property type="evidence" value="ECO:0007669"/>
    <property type="project" value="UniProtKB-UniRule"/>
</dbReference>
<dbReference type="EMBL" id="FQVM01000006">
    <property type="protein sequence ID" value="SHE63695.1"/>
    <property type="molecule type" value="Genomic_DNA"/>
</dbReference>
<dbReference type="SMART" id="SM00729">
    <property type="entry name" value="Elp3"/>
    <property type="match status" value="1"/>
</dbReference>
<feature type="binding site" evidence="8">
    <location>
        <position position="160"/>
    </location>
    <ligand>
        <name>[4Fe-4S] cluster</name>
        <dbReference type="ChEBI" id="CHEBI:49883"/>
        <label>2</label>
        <note>4Fe-4S-S-AdoMet</note>
    </ligand>
</feature>
<dbReference type="InterPro" id="IPR038135">
    <property type="entry name" value="Methylthiotransferase_N_sf"/>
</dbReference>
<feature type="domain" description="MTTase N-terminal" evidence="10">
    <location>
        <begin position="4"/>
        <end position="119"/>
    </location>
</feature>
<keyword evidence="1 8" id="KW-0004">4Fe-4S</keyword>
<keyword evidence="7 8" id="KW-0411">Iron-sulfur</keyword>
<dbReference type="OrthoDB" id="9805215at2"/>
<comment type="function">
    <text evidence="8">Catalyzes the methylthiolation of an aspartic acid residue of ribosomal protein uS12.</text>
</comment>
<dbReference type="Gene3D" id="2.40.50.140">
    <property type="entry name" value="Nucleic acid-binding proteins"/>
    <property type="match status" value="1"/>
</dbReference>
<keyword evidence="12" id="KW-0689">Ribosomal protein</keyword>
<comment type="subcellular location">
    <subcellularLocation>
        <location evidence="8">Cytoplasm</location>
    </subcellularLocation>
</comment>
<dbReference type="InterPro" id="IPR023404">
    <property type="entry name" value="rSAM_horseshoe"/>
</dbReference>
<gene>
    <name evidence="8" type="primary">rimO</name>
    <name evidence="12" type="ORF">SAMN05443638_106133</name>
</gene>